<sequence length="161" mass="18402">MATLESQISERKKRLELLKSKNLAVNLTTNQQGTNDGEQLIGNDNGSTPVVRSRNFDLETKMPISEPRSYHELGETVETLASKVEQEMLVDLRKRAKELMTDSNRPVDSYGQSVLKTSTKKSTHDLKLKLAPSLEELEKRTDEAINRILRKRFFIDNQKDN</sequence>
<dbReference type="KEGG" id="erc:Ecym_7049"/>
<reference evidence="3" key="1">
    <citation type="journal article" date="2012" name="G3 (Bethesda)">
        <title>Pichia sorbitophila, an interspecies yeast hybrid reveals early steps of genome resolution following polyploidization.</title>
        <authorList>
            <person name="Leh Louis V."/>
            <person name="Despons L."/>
            <person name="Friedrich A."/>
            <person name="Martin T."/>
            <person name="Durrens P."/>
            <person name="Casaregola S."/>
            <person name="Neuveglise C."/>
            <person name="Fairhead C."/>
            <person name="Marck C."/>
            <person name="Cruz J.A."/>
            <person name="Straub M.L."/>
            <person name="Kugler V."/>
            <person name="Sacerdot C."/>
            <person name="Uzunov Z."/>
            <person name="Thierry A."/>
            <person name="Weiss S."/>
            <person name="Bleykasten C."/>
            <person name="De Montigny J."/>
            <person name="Jacques N."/>
            <person name="Jung P."/>
            <person name="Lemaire M."/>
            <person name="Mallet S."/>
            <person name="Morel G."/>
            <person name="Richard G.F."/>
            <person name="Sarkar A."/>
            <person name="Savel G."/>
            <person name="Schacherer J."/>
            <person name="Seret M.L."/>
            <person name="Talla E."/>
            <person name="Samson G."/>
            <person name="Jubin C."/>
            <person name="Poulain J."/>
            <person name="Vacherie B."/>
            <person name="Barbe V."/>
            <person name="Pelletier E."/>
            <person name="Sherman D.J."/>
            <person name="Westhof E."/>
            <person name="Weissenbach J."/>
            <person name="Baret P.V."/>
            <person name="Wincker P."/>
            <person name="Gaillardin C."/>
            <person name="Dujon B."/>
            <person name="Souciet J.L."/>
        </authorList>
    </citation>
    <scope>NUCLEOTIDE SEQUENCE [LARGE SCALE GENOMIC DNA]</scope>
    <source>
        <strain evidence="3">CBS 270.75 / DBVPG 7215 / KCTC 17166 / NRRL Y-17582</strain>
    </source>
</reference>
<dbReference type="GeneID" id="11471197"/>
<organism evidence="2 3">
    <name type="scientific">Eremothecium cymbalariae (strain CBS 270.75 / DBVPG 7215 / KCTC 17166 / NRRL Y-17582)</name>
    <name type="common">Yeast</name>
    <dbReference type="NCBI Taxonomy" id="931890"/>
    <lineage>
        <taxon>Eukaryota</taxon>
        <taxon>Fungi</taxon>
        <taxon>Dikarya</taxon>
        <taxon>Ascomycota</taxon>
        <taxon>Saccharomycotina</taxon>
        <taxon>Saccharomycetes</taxon>
        <taxon>Saccharomycetales</taxon>
        <taxon>Saccharomycetaceae</taxon>
        <taxon>Eremothecium</taxon>
    </lineage>
</organism>
<proteinExistence type="predicted"/>
<dbReference type="RefSeq" id="XP_003647722.1">
    <property type="nucleotide sequence ID" value="XM_003647674.1"/>
</dbReference>
<dbReference type="OMA" id="HESAYHS"/>
<dbReference type="AlphaFoldDB" id="G8JVP0"/>
<dbReference type="Gene3D" id="1.20.120.20">
    <property type="entry name" value="Apolipoprotein"/>
    <property type="match status" value="1"/>
</dbReference>
<dbReference type="EMBL" id="CP002503">
    <property type="protein sequence ID" value="AET40905.1"/>
    <property type="molecule type" value="Genomic_DNA"/>
</dbReference>
<dbReference type="Pfam" id="PF08315">
    <property type="entry name" value="cwf18"/>
    <property type="match status" value="1"/>
</dbReference>
<dbReference type="HOGENOM" id="CLU_1896599_0_0_1"/>
<dbReference type="OrthoDB" id="4036654at2759"/>
<accession>G8JVP0</accession>
<keyword evidence="3" id="KW-1185">Reference proteome</keyword>
<evidence type="ECO:0000313" key="2">
    <source>
        <dbReference type="EMBL" id="AET40905.1"/>
    </source>
</evidence>
<name>G8JVP0_ERECY</name>
<dbReference type="InterPro" id="IPR013169">
    <property type="entry name" value="mRNA_splic_Cwf18-like"/>
</dbReference>
<evidence type="ECO:0000256" key="1">
    <source>
        <dbReference type="SAM" id="MobiDB-lite"/>
    </source>
</evidence>
<gene>
    <name evidence="2" type="ordered locus">Ecym_7049</name>
</gene>
<dbReference type="InParanoid" id="G8JVP0"/>
<evidence type="ECO:0000313" key="3">
    <source>
        <dbReference type="Proteomes" id="UP000006790"/>
    </source>
</evidence>
<feature type="region of interest" description="Disordered" evidence="1">
    <location>
        <begin position="28"/>
        <end position="48"/>
    </location>
</feature>
<dbReference type="Proteomes" id="UP000006790">
    <property type="component" value="Chromosome 7"/>
</dbReference>
<protein>
    <submittedName>
        <fullName evidence="2">Uncharacterized protein</fullName>
    </submittedName>
</protein>